<gene>
    <name evidence="8" type="ORF">HGA13_01070</name>
</gene>
<dbReference type="PROSITE" id="PS50931">
    <property type="entry name" value="HTH_LYSR"/>
    <property type="match status" value="1"/>
</dbReference>
<feature type="compositionally biased region" description="Polar residues" evidence="6">
    <location>
        <begin position="320"/>
        <end position="330"/>
    </location>
</feature>
<sequence>MDLSIPRLRMLRELHRRGTVTAAATALHYTASAVSQQLAQLERDVGTRLFERRGRRVQLTDLGVLLAEHAEEILASVERATQALEDAGESVSATLTAGVWASVASGLMPDALTSLALTHPGIRVRTRELAPEATAAAVRDGALDLSFVLDYSNYPMPWDRGLQRAVIAVERIHAAVPSGAVPGASVTLAELAEHPWILAPARSHFGQAARLAFQSAGVAPRIDHEVEEQATAMAMVAAGLGVTLVSDLGLALRPPGVDIIALGDILTRTVSLAYRTNSARRAALLLVVDAIRTAAAEKGLGADTALPAPPTSESPASPSHEVNSPSLGLG</sequence>
<evidence type="ECO:0000256" key="5">
    <source>
        <dbReference type="ARBA" id="ARBA00023163"/>
    </source>
</evidence>
<dbReference type="InterPro" id="IPR036390">
    <property type="entry name" value="WH_DNA-bd_sf"/>
</dbReference>
<keyword evidence="5" id="KW-0804">Transcription</keyword>
<feature type="region of interest" description="Disordered" evidence="6">
    <location>
        <begin position="301"/>
        <end position="330"/>
    </location>
</feature>
<dbReference type="SUPFAM" id="SSF46785">
    <property type="entry name" value="Winged helix' DNA-binding domain"/>
    <property type="match status" value="1"/>
</dbReference>
<evidence type="ECO:0000256" key="3">
    <source>
        <dbReference type="ARBA" id="ARBA00023125"/>
    </source>
</evidence>
<keyword evidence="9" id="KW-1185">Reference proteome</keyword>
<protein>
    <submittedName>
        <fullName evidence="8">LysR family transcriptional regulator</fullName>
    </submittedName>
</protein>
<evidence type="ECO:0000256" key="6">
    <source>
        <dbReference type="SAM" id="MobiDB-lite"/>
    </source>
</evidence>
<dbReference type="InterPro" id="IPR000847">
    <property type="entry name" value="LysR_HTH_N"/>
</dbReference>
<comment type="caution">
    <text evidence="8">The sequence shown here is derived from an EMBL/GenBank/DDBJ whole genome shotgun (WGS) entry which is preliminary data.</text>
</comment>
<accession>A0A846X6Z2</accession>
<dbReference type="GO" id="GO:0003677">
    <property type="term" value="F:DNA binding"/>
    <property type="evidence" value="ECO:0007669"/>
    <property type="project" value="UniProtKB-KW"/>
</dbReference>
<evidence type="ECO:0000256" key="1">
    <source>
        <dbReference type="ARBA" id="ARBA00009437"/>
    </source>
</evidence>
<dbReference type="Pfam" id="PF00126">
    <property type="entry name" value="HTH_1"/>
    <property type="match status" value="1"/>
</dbReference>
<keyword evidence="2" id="KW-0805">Transcription regulation</keyword>
<dbReference type="PANTHER" id="PTHR30346">
    <property type="entry name" value="TRANSCRIPTIONAL DUAL REGULATOR HCAR-RELATED"/>
    <property type="match status" value="1"/>
</dbReference>
<dbReference type="SUPFAM" id="SSF53850">
    <property type="entry name" value="Periplasmic binding protein-like II"/>
    <property type="match status" value="1"/>
</dbReference>
<dbReference type="Gene3D" id="3.40.190.290">
    <property type="match status" value="1"/>
</dbReference>
<dbReference type="InterPro" id="IPR036388">
    <property type="entry name" value="WH-like_DNA-bd_sf"/>
</dbReference>
<dbReference type="GO" id="GO:0003700">
    <property type="term" value="F:DNA-binding transcription factor activity"/>
    <property type="evidence" value="ECO:0007669"/>
    <property type="project" value="InterPro"/>
</dbReference>
<dbReference type="AlphaFoldDB" id="A0A846X6Z2"/>
<evidence type="ECO:0000259" key="7">
    <source>
        <dbReference type="PROSITE" id="PS50931"/>
    </source>
</evidence>
<dbReference type="Gene3D" id="1.10.10.10">
    <property type="entry name" value="Winged helix-like DNA-binding domain superfamily/Winged helix DNA-binding domain"/>
    <property type="match status" value="1"/>
</dbReference>
<proteinExistence type="inferred from homology"/>
<dbReference type="EMBL" id="JAAXOO010000001">
    <property type="protein sequence ID" value="NKY31668.1"/>
    <property type="molecule type" value="Genomic_DNA"/>
</dbReference>
<dbReference type="Pfam" id="PF03466">
    <property type="entry name" value="LysR_substrate"/>
    <property type="match status" value="1"/>
</dbReference>
<dbReference type="GO" id="GO:0032993">
    <property type="term" value="C:protein-DNA complex"/>
    <property type="evidence" value="ECO:0007669"/>
    <property type="project" value="TreeGrafter"/>
</dbReference>
<dbReference type="RefSeq" id="WP_068035191.1">
    <property type="nucleotide sequence ID" value="NZ_JAAXOO010000001.1"/>
</dbReference>
<dbReference type="PANTHER" id="PTHR30346:SF29">
    <property type="entry name" value="LYSR SUBSTRATE-BINDING"/>
    <property type="match status" value="1"/>
</dbReference>
<name>A0A846X6Z2_9NOCA</name>
<dbReference type="InterPro" id="IPR005119">
    <property type="entry name" value="LysR_subst-bd"/>
</dbReference>
<dbReference type="Proteomes" id="UP000565715">
    <property type="component" value="Unassembled WGS sequence"/>
</dbReference>
<organism evidence="8 9">
    <name type="scientific">Nocardia speluncae</name>
    <dbReference type="NCBI Taxonomy" id="419477"/>
    <lineage>
        <taxon>Bacteria</taxon>
        <taxon>Bacillati</taxon>
        <taxon>Actinomycetota</taxon>
        <taxon>Actinomycetes</taxon>
        <taxon>Mycobacteriales</taxon>
        <taxon>Nocardiaceae</taxon>
        <taxon>Nocardia</taxon>
    </lineage>
</organism>
<evidence type="ECO:0000313" key="9">
    <source>
        <dbReference type="Proteomes" id="UP000565715"/>
    </source>
</evidence>
<evidence type="ECO:0000256" key="2">
    <source>
        <dbReference type="ARBA" id="ARBA00023015"/>
    </source>
</evidence>
<comment type="similarity">
    <text evidence="1">Belongs to the LysR transcriptional regulatory family.</text>
</comment>
<evidence type="ECO:0000256" key="4">
    <source>
        <dbReference type="ARBA" id="ARBA00023159"/>
    </source>
</evidence>
<reference evidence="8 9" key="1">
    <citation type="submission" date="2020-04" db="EMBL/GenBank/DDBJ databases">
        <title>MicrobeNet Type strains.</title>
        <authorList>
            <person name="Nicholson A.C."/>
        </authorList>
    </citation>
    <scope>NUCLEOTIDE SEQUENCE [LARGE SCALE GENOMIC DNA]</scope>
    <source>
        <strain evidence="8 9">DSM 45078</strain>
    </source>
</reference>
<dbReference type="CDD" id="cd08423">
    <property type="entry name" value="PBP2_LTTR_like_6"/>
    <property type="match status" value="1"/>
</dbReference>
<feature type="domain" description="HTH lysR-type" evidence="7">
    <location>
        <begin position="1"/>
        <end position="60"/>
    </location>
</feature>
<dbReference type="PRINTS" id="PR00039">
    <property type="entry name" value="HTHLYSR"/>
</dbReference>
<evidence type="ECO:0000313" key="8">
    <source>
        <dbReference type="EMBL" id="NKY31668.1"/>
    </source>
</evidence>
<keyword evidence="3" id="KW-0238">DNA-binding</keyword>
<keyword evidence="4" id="KW-0010">Activator</keyword>
<dbReference type="FunFam" id="1.10.10.10:FF:000001">
    <property type="entry name" value="LysR family transcriptional regulator"/>
    <property type="match status" value="1"/>
</dbReference>